<evidence type="ECO:0000313" key="3">
    <source>
        <dbReference type="Proteomes" id="UP001374584"/>
    </source>
</evidence>
<name>A0AAN9R7B1_PHACN</name>
<dbReference type="SUPFAM" id="SSF53335">
    <property type="entry name" value="S-adenosyl-L-methionine-dependent methyltransferases"/>
    <property type="match status" value="1"/>
</dbReference>
<dbReference type="GO" id="GO:0005737">
    <property type="term" value="C:cytoplasm"/>
    <property type="evidence" value="ECO:0007669"/>
    <property type="project" value="TreeGrafter"/>
</dbReference>
<dbReference type="GO" id="GO:0070475">
    <property type="term" value="P:rRNA base methylation"/>
    <property type="evidence" value="ECO:0007669"/>
    <property type="project" value="InterPro"/>
</dbReference>
<feature type="domain" description="25S rRNA (uridine-N(3))-methyltransferase BMT5-like" evidence="1">
    <location>
        <begin position="16"/>
        <end position="181"/>
    </location>
</feature>
<accession>A0AAN9R7B1</accession>
<protein>
    <recommendedName>
        <fullName evidence="1">25S rRNA (uridine-N(3))-methyltransferase BMT5-like domain-containing protein</fullName>
    </recommendedName>
</protein>
<dbReference type="GO" id="GO:0070042">
    <property type="term" value="F:rRNA (uridine-N3-)-methyltransferase activity"/>
    <property type="evidence" value="ECO:0007669"/>
    <property type="project" value="InterPro"/>
</dbReference>
<dbReference type="Proteomes" id="UP001374584">
    <property type="component" value="Unassembled WGS sequence"/>
</dbReference>
<evidence type="ECO:0000313" key="2">
    <source>
        <dbReference type="EMBL" id="KAK7365000.1"/>
    </source>
</evidence>
<dbReference type="PANTHER" id="PTHR11538">
    <property type="entry name" value="PHENYLALANYL-TRNA SYNTHETASE"/>
    <property type="match status" value="1"/>
</dbReference>
<keyword evidence="3" id="KW-1185">Reference proteome</keyword>
<evidence type="ECO:0000259" key="1">
    <source>
        <dbReference type="Pfam" id="PF10354"/>
    </source>
</evidence>
<proteinExistence type="predicted"/>
<dbReference type="AlphaFoldDB" id="A0AAN9R7B1"/>
<dbReference type="InterPro" id="IPR029063">
    <property type="entry name" value="SAM-dependent_MTases_sf"/>
</dbReference>
<reference evidence="2 3" key="1">
    <citation type="submission" date="2024-01" db="EMBL/GenBank/DDBJ databases">
        <title>The genomes of 5 underutilized Papilionoideae crops provide insights into root nodulation and disease resistanc.</title>
        <authorList>
            <person name="Jiang F."/>
        </authorList>
    </citation>
    <scope>NUCLEOTIDE SEQUENCE [LARGE SCALE GENOMIC DNA]</scope>
    <source>
        <strain evidence="2">JINMINGXINNONG_FW02</strain>
        <tissue evidence="2">Leaves</tissue>
    </source>
</reference>
<sequence length="207" mass="23664">MEEKRISHYSSFQKILLVGEGDFSFSLCLARAFGTATNMVATSLDSRGSLMVNYARALENLNALEVLGCTVVNEVDAHKMAEHPLLKHQKFDRIIYNFPHAGFLGREDNVFQIELHKNLVRGFLQNAKRILTIFGEIHITHKTKHPYSLWDIKMLASGENLKFVGEEEFDKDLYPGYDNKRGDGSRCDHSFIVGECSTFMFSRSFLY</sequence>
<gene>
    <name evidence="2" type="ORF">VNO80_13750</name>
</gene>
<organism evidence="2 3">
    <name type="scientific">Phaseolus coccineus</name>
    <name type="common">Scarlet runner bean</name>
    <name type="synonym">Phaseolus multiflorus</name>
    <dbReference type="NCBI Taxonomy" id="3886"/>
    <lineage>
        <taxon>Eukaryota</taxon>
        <taxon>Viridiplantae</taxon>
        <taxon>Streptophyta</taxon>
        <taxon>Embryophyta</taxon>
        <taxon>Tracheophyta</taxon>
        <taxon>Spermatophyta</taxon>
        <taxon>Magnoliopsida</taxon>
        <taxon>eudicotyledons</taxon>
        <taxon>Gunneridae</taxon>
        <taxon>Pentapetalae</taxon>
        <taxon>rosids</taxon>
        <taxon>fabids</taxon>
        <taxon>Fabales</taxon>
        <taxon>Fabaceae</taxon>
        <taxon>Papilionoideae</taxon>
        <taxon>50 kb inversion clade</taxon>
        <taxon>NPAAA clade</taxon>
        <taxon>indigoferoid/millettioid clade</taxon>
        <taxon>Phaseoleae</taxon>
        <taxon>Phaseolus</taxon>
    </lineage>
</organism>
<dbReference type="EMBL" id="JAYMYR010000005">
    <property type="protein sequence ID" value="KAK7365000.1"/>
    <property type="molecule type" value="Genomic_DNA"/>
</dbReference>
<dbReference type="Pfam" id="PF10354">
    <property type="entry name" value="BMT5-like"/>
    <property type="match status" value="1"/>
</dbReference>
<dbReference type="PANTHER" id="PTHR11538:SF89">
    <property type="entry name" value="PROTEIN, PUTATIVE (DUF2431)-RELATED"/>
    <property type="match status" value="1"/>
</dbReference>
<comment type="caution">
    <text evidence="2">The sequence shown here is derived from an EMBL/GenBank/DDBJ whole genome shotgun (WGS) entry which is preliminary data.</text>
</comment>
<dbReference type="InterPro" id="IPR019446">
    <property type="entry name" value="BMT5-like"/>
</dbReference>